<dbReference type="AlphaFoldDB" id="A0A5U2KLU2"/>
<reference evidence="1" key="1">
    <citation type="submission" date="2018-07" db="EMBL/GenBank/DDBJ databases">
        <authorList>
            <consortium name="GenomeTrakr network: Whole genome sequencing for foodborne pathogen traceback"/>
        </authorList>
    </citation>
    <scope>NUCLEOTIDE SEQUENCE</scope>
    <source>
        <strain evidence="1">CFSAN029882</strain>
    </source>
</reference>
<evidence type="ECO:0000313" key="1">
    <source>
        <dbReference type="EMBL" id="EBP5396805.1"/>
    </source>
</evidence>
<sequence length="108" mass="11803">MQNNITGKVIVITGASSDLSEAIPLFLASQYAKIVLAALHAERMNAFAKDLVANFICNISSSNSNTRMKTHHGISIKSFAGFIYRWLIRINKMFSLPCLSGVTRVAKG</sequence>
<protein>
    <submittedName>
        <fullName evidence="1">Uncharacterized protein</fullName>
    </submittedName>
</protein>
<organism evidence="1">
    <name type="scientific">Salmonella enterica</name>
    <name type="common">Salmonella choleraesuis</name>
    <dbReference type="NCBI Taxonomy" id="28901"/>
    <lineage>
        <taxon>Bacteria</taxon>
        <taxon>Pseudomonadati</taxon>
        <taxon>Pseudomonadota</taxon>
        <taxon>Gammaproteobacteria</taxon>
        <taxon>Enterobacterales</taxon>
        <taxon>Enterobacteriaceae</taxon>
        <taxon>Salmonella</taxon>
    </lineage>
</organism>
<dbReference type="Gene3D" id="3.40.50.720">
    <property type="entry name" value="NAD(P)-binding Rossmann-like Domain"/>
    <property type="match status" value="1"/>
</dbReference>
<comment type="caution">
    <text evidence="1">The sequence shown here is derived from an EMBL/GenBank/DDBJ whole genome shotgun (WGS) entry which is preliminary data.</text>
</comment>
<proteinExistence type="predicted"/>
<dbReference type="InterPro" id="IPR036291">
    <property type="entry name" value="NAD(P)-bd_dom_sf"/>
</dbReference>
<name>A0A5U2KLU2_SALER</name>
<accession>A0A5U2KLU2</accession>
<dbReference type="SUPFAM" id="SSF51735">
    <property type="entry name" value="NAD(P)-binding Rossmann-fold domains"/>
    <property type="match status" value="1"/>
</dbReference>
<gene>
    <name evidence="1" type="ORF">XR76_03585</name>
</gene>
<dbReference type="EMBL" id="AAGMBO010000002">
    <property type="protein sequence ID" value="EBP5396805.1"/>
    <property type="molecule type" value="Genomic_DNA"/>
</dbReference>